<accession>A0A2K9F5J3</accession>
<organism evidence="1 2">
    <name type="scientific">Paracoccus tegillarcae</name>
    <dbReference type="NCBI Taxonomy" id="1529068"/>
    <lineage>
        <taxon>Bacteria</taxon>
        <taxon>Pseudomonadati</taxon>
        <taxon>Pseudomonadota</taxon>
        <taxon>Alphaproteobacteria</taxon>
        <taxon>Rhodobacterales</taxon>
        <taxon>Paracoccaceae</taxon>
        <taxon>Paracoccus</taxon>
    </lineage>
</organism>
<keyword evidence="2" id="KW-1185">Reference proteome</keyword>
<dbReference type="OrthoDB" id="7774462at2"/>
<dbReference type="KEGG" id="paro:CUV01_18865"/>
<evidence type="ECO:0000313" key="2">
    <source>
        <dbReference type="Proteomes" id="UP000233742"/>
    </source>
</evidence>
<dbReference type="EMBL" id="CP025409">
    <property type="protein sequence ID" value="AUH35642.1"/>
    <property type="molecule type" value="Genomic_DNA"/>
</dbReference>
<evidence type="ECO:0000313" key="1">
    <source>
        <dbReference type="EMBL" id="AUH35642.1"/>
    </source>
</evidence>
<keyword evidence="1" id="KW-0614">Plasmid</keyword>
<dbReference type="RefSeq" id="WP_101462293.1">
    <property type="nucleotide sequence ID" value="NZ_CP025409.1"/>
</dbReference>
<name>A0A2K9F5J3_9RHOB</name>
<reference evidence="1 2" key="1">
    <citation type="submission" date="2017-12" db="EMBL/GenBank/DDBJ databases">
        <authorList>
            <person name="Hurst M.R.H."/>
        </authorList>
    </citation>
    <scope>NUCLEOTIDE SEQUENCE [LARGE SCALE GENOMIC DNA]</scope>
    <source>
        <strain evidence="1 2">BM15</strain>
        <plasmid evidence="2">Plasmid pbm151</plasmid>
    </source>
</reference>
<dbReference type="AlphaFoldDB" id="A0A2K9F5J3"/>
<geneLocation type="plasmid" evidence="2">
    <name>pbm151</name>
</geneLocation>
<dbReference type="Proteomes" id="UP000233742">
    <property type="component" value="Plasmid pBM151"/>
</dbReference>
<protein>
    <submittedName>
        <fullName evidence="1">Uncharacterized protein</fullName>
    </submittedName>
</protein>
<gene>
    <name evidence="1" type="ORF">CUV01_18865</name>
</gene>
<proteinExistence type="predicted"/>
<sequence length="84" mass="9329">MTDEFNQSDYQKEKAWHGLSCGCGGGYRVGHALGCPDATRDDNLSWLDDDIARAVAAGDQEEIADLRRIRAEIERLPTRYADGD</sequence>